<sequence length="177" mass="19805">MSTEAKGTTFTTHQIANILGLSPRRVQQLAEEGVLIRASKGKYLAAESVQNFIRSLQTKEGKAEVDFFEERAKHEKAKREKAELHLAVMKGTLHRAEDVEWVMDDMIAAFRTKVLSLPSKLAPQLLGKTNQGEILGMLTREVSEALTELSDYDGFLFNNKNENFIGEVDADDGHDNQ</sequence>
<dbReference type="InterPro" id="IPR025159">
    <property type="entry name" value="AbiEi_N"/>
</dbReference>
<evidence type="ECO:0000313" key="3">
    <source>
        <dbReference type="Proteomes" id="UP000467637"/>
    </source>
</evidence>
<comment type="caution">
    <text evidence="2">The sequence shown here is derived from an EMBL/GenBank/DDBJ whole genome shotgun (WGS) entry which is preliminary data.</text>
</comment>
<keyword evidence="3" id="KW-1185">Reference proteome</keyword>
<proteinExistence type="predicted"/>
<feature type="domain" description="AbiEi antitoxin N-terminal" evidence="1">
    <location>
        <begin position="9"/>
        <end position="44"/>
    </location>
</feature>
<accession>A0ABW9U2Q8</accession>
<dbReference type="EMBL" id="WSEM01000004">
    <property type="protein sequence ID" value="MVQ33697.1"/>
    <property type="molecule type" value="Genomic_DNA"/>
</dbReference>
<protein>
    <recommendedName>
        <fullName evidence="1">AbiEi antitoxin N-terminal domain-containing protein</fullName>
    </recommendedName>
</protein>
<name>A0ABW9U2Q8_9BACL</name>
<reference evidence="2 3" key="1">
    <citation type="submission" date="2019-12" db="EMBL/GenBank/DDBJ databases">
        <authorList>
            <person name="Huq M.A."/>
        </authorList>
    </citation>
    <scope>NUCLEOTIDE SEQUENCE [LARGE SCALE GENOMIC DNA]</scope>
    <source>
        <strain evidence="2 3">MAH-34</strain>
    </source>
</reference>
<evidence type="ECO:0000313" key="2">
    <source>
        <dbReference type="EMBL" id="MVQ33697.1"/>
    </source>
</evidence>
<dbReference type="Proteomes" id="UP000467637">
    <property type="component" value="Unassembled WGS sequence"/>
</dbReference>
<dbReference type="RefSeq" id="WP_157317818.1">
    <property type="nucleotide sequence ID" value="NZ_WSEM01000004.1"/>
</dbReference>
<evidence type="ECO:0000259" key="1">
    <source>
        <dbReference type="Pfam" id="PF13338"/>
    </source>
</evidence>
<organism evidence="2 3">
    <name type="scientific">Paenibacillus anseongense</name>
    <dbReference type="NCBI Taxonomy" id="2682845"/>
    <lineage>
        <taxon>Bacteria</taxon>
        <taxon>Bacillati</taxon>
        <taxon>Bacillota</taxon>
        <taxon>Bacilli</taxon>
        <taxon>Bacillales</taxon>
        <taxon>Paenibacillaceae</taxon>
        <taxon>Paenibacillus</taxon>
    </lineage>
</organism>
<gene>
    <name evidence="2" type="ORF">GON05_03435</name>
</gene>
<dbReference type="Pfam" id="PF13338">
    <property type="entry name" value="AbiEi_4"/>
    <property type="match status" value="1"/>
</dbReference>